<dbReference type="InterPro" id="IPR019734">
    <property type="entry name" value="TPR_rpt"/>
</dbReference>
<sequence length="972" mass="101877">MATEFVGRAAELAVLAQQFEAAARGRGAVVLLAGPAGVGKSTLAAEALRRYAGPAGFAVARGHCPRDAVAPPLWPWQHTLRLVGAAPGPPGRRAAEPPEAPRAPADGHAEALAAAPADAHTQAPPDAPGYARPHAHAPAPVDPPGPADAPAPAPPWTATVPADAAAARFLELARMTEALVAAAAERPWAVLLEDLHWADAASLDLLRHLTGEAARTGLLVLGTFREPVPEEPAAALAELGRYGATTLRLAPFTYAEVARCVGEADAGEAYRRTGGLPLLVAALRTRAGSLGTVVSGLLAGLTADQRDVVRAAAVLGERLDAAQLAAALPGPGETVVAQALEAAWHAGVLTAARTTGAGRTYRFTHELVRDEVLGRTTPATARALHRAAAQALERSGDPADAARIAAHWRQAGTEPEHRTAAAHWSRAAAALARERHAYADAARHLADAAAVLDAGDPQRAPALVDLARAAYLAGHYEACLRHCDEASAAARAHSRPDLLAEVALVLQGVTFPHASDAVTRMCRAALAVQGLPDAVRARLLAQLATASAELDVPAEAARQARAALELAEASGDLRAELDAARAVQMTLAHPDDTPERLRLGELAVARAERLGDPLAAVLGHQWRVQAAYLLGRLDLVDDALRGIEAVVDRAPLPLVRWHLLRVRAARAVQEGRFAEARRHNDEATGLARAGGDRSALALSHVLRQQLALVRGDATELSAQMWQELDRAPRHPLVLSLRGRALFLAGRLDEARDVYGRLRPLLPFPMTNPPWPAVLLNLVDLIALAGDAQAAGLAYDQLALFRPYPGAIGTPTAYFSGTVSRDLGRLALTAGRPEEAEELLREALVRNRALGARPFVALTCLDLAALRSDAGALTEAGALAREALGTAGRLGMPGPAATAERLLGEIAARRTGAGALTPRERQIAGHVARARTNRQIAADLVISERTVESHVRSILGKLGCANRTELVARWAGS</sequence>
<evidence type="ECO:0000256" key="3">
    <source>
        <dbReference type="SAM" id="MobiDB-lite"/>
    </source>
</evidence>
<dbReference type="PROSITE" id="PS50043">
    <property type="entry name" value="HTH_LUXR_2"/>
    <property type="match status" value="1"/>
</dbReference>
<dbReference type="InterPro" id="IPR011990">
    <property type="entry name" value="TPR-like_helical_dom_sf"/>
</dbReference>
<dbReference type="CDD" id="cd06170">
    <property type="entry name" value="LuxR_C_like"/>
    <property type="match status" value="1"/>
</dbReference>
<evidence type="ECO:0000256" key="1">
    <source>
        <dbReference type="ARBA" id="ARBA00022741"/>
    </source>
</evidence>
<dbReference type="SUPFAM" id="SSF46894">
    <property type="entry name" value="C-terminal effector domain of the bipartite response regulators"/>
    <property type="match status" value="1"/>
</dbReference>
<keyword evidence="2" id="KW-0067">ATP-binding</keyword>
<dbReference type="SMART" id="SM00421">
    <property type="entry name" value="HTH_LUXR"/>
    <property type="match status" value="1"/>
</dbReference>
<dbReference type="SUPFAM" id="SSF48452">
    <property type="entry name" value="TPR-like"/>
    <property type="match status" value="1"/>
</dbReference>
<dbReference type="EMBL" id="JAJAUY010000159">
    <property type="protein sequence ID" value="MCB5182917.1"/>
    <property type="molecule type" value="Genomic_DNA"/>
</dbReference>
<dbReference type="PRINTS" id="PR00038">
    <property type="entry name" value="HTHLUXR"/>
</dbReference>
<feature type="compositionally biased region" description="Low complexity" evidence="3">
    <location>
        <begin position="102"/>
        <end position="139"/>
    </location>
</feature>
<organism evidence="5 6">
    <name type="scientific">Streptomyces antimicrobicus</name>
    <dbReference type="NCBI Taxonomy" id="2883108"/>
    <lineage>
        <taxon>Bacteria</taxon>
        <taxon>Bacillati</taxon>
        <taxon>Actinomycetota</taxon>
        <taxon>Actinomycetes</taxon>
        <taxon>Kitasatosporales</taxon>
        <taxon>Streptomycetaceae</taxon>
        <taxon>Streptomyces</taxon>
    </lineage>
</organism>
<evidence type="ECO:0000313" key="5">
    <source>
        <dbReference type="EMBL" id="MCB5182917.1"/>
    </source>
</evidence>
<dbReference type="PANTHER" id="PTHR16305">
    <property type="entry name" value="TESTICULAR SOLUBLE ADENYLYL CYCLASE"/>
    <property type="match status" value="1"/>
</dbReference>
<dbReference type="RefSeq" id="WP_226730092.1">
    <property type="nucleotide sequence ID" value="NZ_JAJAUY010000159.1"/>
</dbReference>
<dbReference type="Proteomes" id="UP001199054">
    <property type="component" value="Unassembled WGS sequence"/>
</dbReference>
<evidence type="ECO:0000259" key="4">
    <source>
        <dbReference type="PROSITE" id="PS50043"/>
    </source>
</evidence>
<accession>A0ABS8BE97</accession>
<dbReference type="Gene3D" id="1.25.40.10">
    <property type="entry name" value="Tetratricopeptide repeat domain"/>
    <property type="match status" value="1"/>
</dbReference>
<keyword evidence="1" id="KW-0547">Nucleotide-binding</keyword>
<gene>
    <name evidence="5" type="ORF">LG632_26610</name>
</gene>
<protein>
    <submittedName>
        <fullName evidence="5">AAA family ATPase</fullName>
    </submittedName>
</protein>
<dbReference type="Gene3D" id="1.10.10.10">
    <property type="entry name" value="Winged helix-like DNA-binding domain superfamily/Winged helix DNA-binding domain"/>
    <property type="match status" value="1"/>
</dbReference>
<dbReference type="Pfam" id="PF13191">
    <property type="entry name" value="AAA_16"/>
    <property type="match status" value="1"/>
</dbReference>
<dbReference type="SUPFAM" id="SSF52540">
    <property type="entry name" value="P-loop containing nucleoside triphosphate hydrolases"/>
    <property type="match status" value="1"/>
</dbReference>
<dbReference type="Pfam" id="PF00196">
    <property type="entry name" value="GerE"/>
    <property type="match status" value="1"/>
</dbReference>
<evidence type="ECO:0000256" key="2">
    <source>
        <dbReference type="ARBA" id="ARBA00022840"/>
    </source>
</evidence>
<dbReference type="InterPro" id="IPR000792">
    <property type="entry name" value="Tscrpt_reg_LuxR_C"/>
</dbReference>
<proteinExistence type="predicted"/>
<feature type="region of interest" description="Disordered" evidence="3">
    <location>
        <begin position="82"/>
        <end position="158"/>
    </location>
</feature>
<comment type="caution">
    <text evidence="5">The sequence shown here is derived from an EMBL/GenBank/DDBJ whole genome shotgun (WGS) entry which is preliminary data.</text>
</comment>
<feature type="domain" description="HTH luxR-type" evidence="4">
    <location>
        <begin position="908"/>
        <end position="972"/>
    </location>
</feature>
<dbReference type="SMART" id="SM00028">
    <property type="entry name" value="TPR"/>
    <property type="match status" value="4"/>
</dbReference>
<dbReference type="InterPro" id="IPR036388">
    <property type="entry name" value="WH-like_DNA-bd_sf"/>
</dbReference>
<keyword evidence="6" id="KW-1185">Reference proteome</keyword>
<name>A0ABS8BE97_9ACTN</name>
<dbReference type="InterPro" id="IPR027417">
    <property type="entry name" value="P-loop_NTPase"/>
</dbReference>
<dbReference type="Gene3D" id="3.40.50.300">
    <property type="entry name" value="P-loop containing nucleotide triphosphate hydrolases"/>
    <property type="match status" value="1"/>
</dbReference>
<evidence type="ECO:0000313" key="6">
    <source>
        <dbReference type="Proteomes" id="UP001199054"/>
    </source>
</evidence>
<dbReference type="InterPro" id="IPR016032">
    <property type="entry name" value="Sig_transdc_resp-reg_C-effctor"/>
</dbReference>
<dbReference type="PANTHER" id="PTHR16305:SF35">
    <property type="entry name" value="TRANSCRIPTIONAL ACTIVATOR DOMAIN"/>
    <property type="match status" value="1"/>
</dbReference>
<feature type="compositionally biased region" description="Pro residues" evidence="3">
    <location>
        <begin position="140"/>
        <end position="155"/>
    </location>
</feature>
<reference evidence="5 6" key="1">
    <citation type="submission" date="2021-10" db="EMBL/GenBank/DDBJ databases">
        <title>Streptomyces sp. strain SMC 277, a novel streptomycete isolated from soil.</title>
        <authorList>
            <person name="Chanama M."/>
        </authorList>
    </citation>
    <scope>NUCLEOTIDE SEQUENCE [LARGE SCALE GENOMIC DNA]</scope>
    <source>
        <strain evidence="5 6">SMC 277</strain>
    </source>
</reference>
<dbReference type="InterPro" id="IPR041664">
    <property type="entry name" value="AAA_16"/>
</dbReference>